<evidence type="ECO:0000313" key="2">
    <source>
        <dbReference type="EMBL" id="SVE42847.1"/>
    </source>
</evidence>
<dbReference type="SUPFAM" id="SSF53474">
    <property type="entry name" value="alpha/beta-Hydrolases"/>
    <property type="match status" value="1"/>
</dbReference>
<evidence type="ECO:0000259" key="1">
    <source>
        <dbReference type="Pfam" id="PF00561"/>
    </source>
</evidence>
<protein>
    <recommendedName>
        <fullName evidence="1">AB hydrolase-1 domain-containing protein</fullName>
    </recommendedName>
</protein>
<dbReference type="InterPro" id="IPR029058">
    <property type="entry name" value="AB_hydrolase_fold"/>
</dbReference>
<dbReference type="EMBL" id="UINC01216630">
    <property type="protein sequence ID" value="SVE42847.1"/>
    <property type="molecule type" value="Genomic_DNA"/>
</dbReference>
<feature type="non-terminal residue" evidence="2">
    <location>
        <position position="123"/>
    </location>
</feature>
<gene>
    <name evidence="2" type="ORF">METZ01_LOCUS495701</name>
</gene>
<dbReference type="InterPro" id="IPR000073">
    <property type="entry name" value="AB_hydrolase_1"/>
</dbReference>
<dbReference type="Gene3D" id="3.40.50.1820">
    <property type="entry name" value="alpha/beta hydrolase"/>
    <property type="match status" value="1"/>
</dbReference>
<proteinExistence type="predicted"/>
<accession>A0A383DEC2</accession>
<feature type="domain" description="AB hydrolase-1" evidence="1">
    <location>
        <begin position="63"/>
        <end position="110"/>
    </location>
</feature>
<dbReference type="Pfam" id="PF00561">
    <property type="entry name" value="Abhydrolase_1"/>
    <property type="match status" value="1"/>
</dbReference>
<dbReference type="AlphaFoldDB" id="A0A383DEC2"/>
<reference evidence="2" key="1">
    <citation type="submission" date="2018-05" db="EMBL/GenBank/DDBJ databases">
        <authorList>
            <person name="Lanie J.A."/>
            <person name="Ng W.-L."/>
            <person name="Kazmierczak K.M."/>
            <person name="Andrzejewski T.M."/>
            <person name="Davidsen T.M."/>
            <person name="Wayne K.J."/>
            <person name="Tettelin H."/>
            <person name="Glass J.I."/>
            <person name="Rusch D."/>
            <person name="Podicherti R."/>
            <person name="Tsui H.-C.T."/>
            <person name="Winkler M.E."/>
        </authorList>
    </citation>
    <scope>NUCLEOTIDE SEQUENCE</scope>
</reference>
<organism evidence="2">
    <name type="scientific">marine metagenome</name>
    <dbReference type="NCBI Taxonomy" id="408172"/>
    <lineage>
        <taxon>unclassified sequences</taxon>
        <taxon>metagenomes</taxon>
        <taxon>ecological metagenomes</taxon>
    </lineage>
</organism>
<sequence length="123" mass="13943">MTSTIAESKFLAPWLRVLCRCFQKLGVHTTPPKQLKEKYASSNSRYLSIDDTVIHYQDEGEGPVLILSHGALASLHTWDGWVDALKSKYRLIRFDIPGFGLSGPNGNKQFNPEYAEKWLSLFV</sequence>
<name>A0A383DEC2_9ZZZZ</name>